<reference evidence="6 7" key="1">
    <citation type="submission" date="2019-07" db="EMBL/GenBank/DDBJ databases">
        <title>Qingshengfaniella alkalisoli gen. nov., sp. nov., isolated from saline soil.</title>
        <authorList>
            <person name="Xu L."/>
            <person name="Huang X.-X."/>
            <person name="Sun J.-Q."/>
        </authorList>
    </citation>
    <scope>NUCLEOTIDE SEQUENCE [LARGE SCALE GENOMIC DNA]</scope>
    <source>
        <strain evidence="6 7">DSM 27279</strain>
    </source>
</reference>
<evidence type="ECO:0000256" key="4">
    <source>
        <dbReference type="ARBA" id="ARBA00023163"/>
    </source>
</evidence>
<evidence type="ECO:0000256" key="1">
    <source>
        <dbReference type="ARBA" id="ARBA00009437"/>
    </source>
</evidence>
<dbReference type="InterPro" id="IPR037402">
    <property type="entry name" value="YidZ_PBP2"/>
</dbReference>
<dbReference type="Proteomes" id="UP000318405">
    <property type="component" value="Unassembled WGS sequence"/>
</dbReference>
<dbReference type="InterPro" id="IPR050389">
    <property type="entry name" value="LysR-type_TF"/>
</dbReference>
<dbReference type="Gene3D" id="1.10.10.10">
    <property type="entry name" value="Winged helix-like DNA-binding domain superfamily/Winged helix DNA-binding domain"/>
    <property type="match status" value="1"/>
</dbReference>
<dbReference type="Pfam" id="PF00126">
    <property type="entry name" value="HTH_1"/>
    <property type="match status" value="1"/>
</dbReference>
<dbReference type="SUPFAM" id="SSF53850">
    <property type="entry name" value="Periplasmic binding protein-like II"/>
    <property type="match status" value="1"/>
</dbReference>
<sequence length="315" mass="35373">MKLNLQKIDLNLLLVFDTLMQERNLSRAAERLHKSQPAVSNALSRLREQLGQPLFRRTAKGLEPTAEAIALHRPVRQALFLLQSGIGAQEGFHPDTERIFRLSMNDDGQLRLLPALMARLKSLAPQVILQVLPEEGTLLPRRLASGELDLAIDYLYFDDPDLLYQPITEETLAVIGRAGHPAFNGGLDKQSYLAARHVSILPRAGRGSPLEIVLGSAKVRRNVQLQVPHYLTIPAIVARTELLGTVPLNLARHFARRYDVQIADFPFEVSAIQISLIWHRKQEHVPGLQWLKEQILQTALRPRGRADLKPERGTA</sequence>
<evidence type="ECO:0000313" key="6">
    <source>
        <dbReference type="EMBL" id="TSH92962.1"/>
    </source>
</evidence>
<dbReference type="GO" id="GO:0003700">
    <property type="term" value="F:DNA-binding transcription factor activity"/>
    <property type="evidence" value="ECO:0007669"/>
    <property type="project" value="InterPro"/>
</dbReference>
<dbReference type="Pfam" id="PF03466">
    <property type="entry name" value="LysR_substrate"/>
    <property type="match status" value="1"/>
</dbReference>
<evidence type="ECO:0000259" key="5">
    <source>
        <dbReference type="PROSITE" id="PS50931"/>
    </source>
</evidence>
<proteinExistence type="inferred from homology"/>
<dbReference type="RefSeq" id="WP_143949328.1">
    <property type="nucleotide sequence ID" value="NZ_BAABMB010000001.1"/>
</dbReference>
<dbReference type="CDD" id="cd08417">
    <property type="entry name" value="PBP2_Nitroaromatics_like"/>
    <property type="match status" value="1"/>
</dbReference>
<keyword evidence="7" id="KW-1185">Reference proteome</keyword>
<dbReference type="InterPro" id="IPR036388">
    <property type="entry name" value="WH-like_DNA-bd_sf"/>
</dbReference>
<dbReference type="InterPro" id="IPR000847">
    <property type="entry name" value="LysR_HTH_N"/>
</dbReference>
<keyword evidence="4" id="KW-0804">Transcription</keyword>
<dbReference type="InterPro" id="IPR036390">
    <property type="entry name" value="WH_DNA-bd_sf"/>
</dbReference>
<evidence type="ECO:0000313" key="7">
    <source>
        <dbReference type="Proteomes" id="UP000318405"/>
    </source>
</evidence>
<accession>A0A556AJ83</accession>
<dbReference type="OrthoDB" id="8583877at2"/>
<dbReference type="PRINTS" id="PR00039">
    <property type="entry name" value="HTHLYSR"/>
</dbReference>
<dbReference type="PANTHER" id="PTHR30118">
    <property type="entry name" value="HTH-TYPE TRANSCRIPTIONAL REGULATOR LEUO-RELATED"/>
    <property type="match status" value="1"/>
</dbReference>
<evidence type="ECO:0000256" key="3">
    <source>
        <dbReference type="ARBA" id="ARBA00023125"/>
    </source>
</evidence>
<keyword evidence="3" id="KW-0238">DNA-binding</keyword>
<organism evidence="6 7">
    <name type="scientific">Verticiella sediminum</name>
    <dbReference type="NCBI Taxonomy" id="1247510"/>
    <lineage>
        <taxon>Bacteria</taxon>
        <taxon>Pseudomonadati</taxon>
        <taxon>Pseudomonadota</taxon>
        <taxon>Betaproteobacteria</taxon>
        <taxon>Burkholderiales</taxon>
        <taxon>Alcaligenaceae</taxon>
        <taxon>Verticiella</taxon>
    </lineage>
</organism>
<dbReference type="GO" id="GO:0003677">
    <property type="term" value="F:DNA binding"/>
    <property type="evidence" value="ECO:0007669"/>
    <property type="project" value="UniProtKB-KW"/>
</dbReference>
<comment type="caution">
    <text evidence="6">The sequence shown here is derived from an EMBL/GenBank/DDBJ whole genome shotgun (WGS) entry which is preliminary data.</text>
</comment>
<keyword evidence="2" id="KW-0805">Transcription regulation</keyword>
<protein>
    <submittedName>
        <fullName evidence="6">LysR family transcriptional regulator</fullName>
    </submittedName>
</protein>
<evidence type="ECO:0000256" key="2">
    <source>
        <dbReference type="ARBA" id="ARBA00023015"/>
    </source>
</evidence>
<dbReference type="InterPro" id="IPR005119">
    <property type="entry name" value="LysR_subst-bd"/>
</dbReference>
<dbReference type="EMBL" id="VLTJ01000029">
    <property type="protein sequence ID" value="TSH92962.1"/>
    <property type="molecule type" value="Genomic_DNA"/>
</dbReference>
<name>A0A556AJ83_9BURK</name>
<dbReference type="SUPFAM" id="SSF46785">
    <property type="entry name" value="Winged helix' DNA-binding domain"/>
    <property type="match status" value="1"/>
</dbReference>
<feature type="domain" description="HTH lysR-type" evidence="5">
    <location>
        <begin position="8"/>
        <end position="65"/>
    </location>
</feature>
<dbReference type="AlphaFoldDB" id="A0A556AJ83"/>
<dbReference type="PANTHER" id="PTHR30118:SF15">
    <property type="entry name" value="TRANSCRIPTIONAL REGULATORY PROTEIN"/>
    <property type="match status" value="1"/>
</dbReference>
<comment type="similarity">
    <text evidence="1">Belongs to the LysR transcriptional regulatory family.</text>
</comment>
<dbReference type="Gene3D" id="3.40.190.10">
    <property type="entry name" value="Periplasmic binding protein-like II"/>
    <property type="match status" value="2"/>
</dbReference>
<dbReference type="PROSITE" id="PS50931">
    <property type="entry name" value="HTH_LYSR"/>
    <property type="match status" value="1"/>
</dbReference>
<gene>
    <name evidence="6" type="ORF">FOZ76_16380</name>
</gene>